<evidence type="ECO:0000259" key="2">
    <source>
        <dbReference type="Pfam" id="PF17390"/>
    </source>
</evidence>
<feature type="domain" description="Alpha-L-rhamnosidase C-terminal" evidence="2">
    <location>
        <begin position="727"/>
        <end position="784"/>
    </location>
</feature>
<protein>
    <submittedName>
        <fullName evidence="3">Alpha-rhamnosidase</fullName>
    </submittedName>
</protein>
<dbReference type="RefSeq" id="WP_055151582.1">
    <property type="nucleotide sequence ID" value="NZ_JXSZ01000015.1"/>
</dbReference>
<dbReference type="PANTHER" id="PTHR34987:SF2">
    <property type="entry name" value="B, PUTATIVE (AFU_ORTHOLOGUE AFUA_7G05040)-RELATED"/>
    <property type="match status" value="1"/>
</dbReference>
<dbReference type="PANTHER" id="PTHR34987">
    <property type="entry name" value="C, PUTATIVE (AFU_ORTHOLOGUE AFUA_3G02880)-RELATED"/>
    <property type="match status" value="1"/>
</dbReference>
<dbReference type="AlphaFoldDB" id="A0A0P7BX99"/>
<feature type="domain" description="Alpha-L-rhamnosidase six-hairpin glycosidase" evidence="1">
    <location>
        <begin position="399"/>
        <end position="652"/>
    </location>
</feature>
<dbReference type="Proteomes" id="UP000050454">
    <property type="component" value="Unassembled WGS sequence"/>
</dbReference>
<dbReference type="Pfam" id="PF17390">
    <property type="entry name" value="Bac_rhamnosid_C"/>
    <property type="match status" value="1"/>
</dbReference>
<comment type="caution">
    <text evidence="3">The sequence shown here is derived from an EMBL/GenBank/DDBJ whole genome shotgun (WGS) entry which is preliminary data.</text>
</comment>
<dbReference type="InterPro" id="IPR012341">
    <property type="entry name" value="6hp_glycosidase-like_sf"/>
</dbReference>
<dbReference type="Gene3D" id="2.60.420.10">
    <property type="entry name" value="Maltose phosphorylase, domain 3"/>
    <property type="match status" value="1"/>
</dbReference>
<evidence type="ECO:0000313" key="3">
    <source>
        <dbReference type="EMBL" id="KPM46742.1"/>
    </source>
</evidence>
<gene>
    <name evidence="3" type="ORF">AFM12_18425</name>
</gene>
<organism evidence="3 4">
    <name type="scientific">Jiulongibacter sediminis</name>
    <dbReference type="NCBI Taxonomy" id="1605367"/>
    <lineage>
        <taxon>Bacteria</taxon>
        <taxon>Pseudomonadati</taxon>
        <taxon>Bacteroidota</taxon>
        <taxon>Cytophagia</taxon>
        <taxon>Cytophagales</taxon>
        <taxon>Leadbetterellaceae</taxon>
        <taxon>Jiulongibacter</taxon>
    </lineage>
</organism>
<proteinExistence type="predicted"/>
<dbReference type="PATRIC" id="fig|1605367.3.peg.1125"/>
<dbReference type="SUPFAM" id="SSF49785">
    <property type="entry name" value="Galactose-binding domain-like"/>
    <property type="match status" value="1"/>
</dbReference>
<dbReference type="InterPro" id="IPR035398">
    <property type="entry name" value="Bac_rhamnosid_C"/>
</dbReference>
<dbReference type="Gene3D" id="2.60.120.260">
    <property type="entry name" value="Galactose-binding domain-like"/>
    <property type="match status" value="2"/>
</dbReference>
<name>A0A0P7BX99_9BACT</name>
<dbReference type="OrthoDB" id="9815108at2"/>
<dbReference type="EMBL" id="LGTQ01000015">
    <property type="protein sequence ID" value="KPM46742.1"/>
    <property type="molecule type" value="Genomic_DNA"/>
</dbReference>
<dbReference type="Pfam" id="PF17389">
    <property type="entry name" value="Bac_rhamnosid6H"/>
    <property type="match status" value="1"/>
</dbReference>
<dbReference type="STRING" id="1605367.AFM12_18425"/>
<dbReference type="Gene3D" id="1.50.10.10">
    <property type="match status" value="1"/>
</dbReference>
<reference evidence="3 4" key="1">
    <citation type="submission" date="2015-07" db="EMBL/GenBank/DDBJ databases">
        <title>The draft genome sequence of Leadbetterella sp. JN14-9.</title>
        <authorList>
            <person name="Liu Y."/>
            <person name="Du J."/>
            <person name="Shao Z."/>
        </authorList>
    </citation>
    <scope>NUCLEOTIDE SEQUENCE [LARGE SCALE GENOMIC DNA]</scope>
    <source>
        <strain evidence="3 4">JN14-9</strain>
    </source>
</reference>
<sequence>MLKYTLTRRTSLFSVFFLFFFTNIRGQQIPAEFLQKAWPAKWISVPETDNSAYGVYIFRKSFVLNEKPESFPVFISADNRYKLFVNGQWVGTGPAKSDLFNWNFDILDLAAYLQEGSNLVSVKVWNEADYKPEFQISHETGLIIQGSSENSSAVNTDKSWKCIQDLSYEPVLVNHWNRNGPFETSTAKGYYVAGPGEKIMMSSHLQGWEKNGFNDEDWSSARLGNPGIPKFTVGLDGGNSWRLIPSYIPQMELTPQRFERIAESSGVPVPDGFPKKNGTLVIPANTEARLLIDQSFLTNAYPSLHFSGGNNARIDLMYAEALYQGNNKGNRNETDGKKMVGRRDVLISNGQLNQEFTTLAYRTFRYIELKVKTENSPLTIHDIYSTFTGYPFERKDELTIDNQEMHEMLKIGWRTARLCANETYMDCPYYEQLQYIGDTRIQGMVTLYTTGDQRLVRNALDLMDRSRMIDGLTRSRYPTENSQIIPTFSLWYIGMLHDYLYYGDDLQFVKQKLGGTREVLSYFEQYRDVDGSVKNLPNWFFVDWADHWKRGMPPLGKDGSSSVLDLQLLLAYQYAADLEKQIGLQELSQLYERRADDLKKMIVSKYWDQEKGLIADTPEKDIFSQHANAMAILSGLIDQNLTADLAMKLKNEELLEQASIYFKYYVHLALTKAGFGNEYLAWLDIWRSHMDIGLTTWGEDTDANTTRSDCHAWGASPNIEFYRTILGIKSGAPGFEKIVFEPHLGDLKKIAGKMPHPKGMISVDYDLDKGQAILSLPQGVTGEFLWNHKSVRMTSGENKVSLK</sequence>
<evidence type="ECO:0000313" key="4">
    <source>
        <dbReference type="Proteomes" id="UP000050454"/>
    </source>
</evidence>
<dbReference type="InterPro" id="IPR008928">
    <property type="entry name" value="6-hairpin_glycosidase_sf"/>
</dbReference>
<dbReference type="SUPFAM" id="SSF48208">
    <property type="entry name" value="Six-hairpin glycosidases"/>
    <property type="match status" value="1"/>
</dbReference>
<dbReference type="InterPro" id="IPR035396">
    <property type="entry name" value="Bac_rhamnosid6H"/>
</dbReference>
<accession>A0A0P7BX99</accession>
<dbReference type="GO" id="GO:0005975">
    <property type="term" value="P:carbohydrate metabolic process"/>
    <property type="evidence" value="ECO:0007669"/>
    <property type="project" value="InterPro"/>
</dbReference>
<evidence type="ECO:0000259" key="1">
    <source>
        <dbReference type="Pfam" id="PF17389"/>
    </source>
</evidence>
<keyword evidence="4" id="KW-1185">Reference proteome</keyword>
<dbReference type="InterPro" id="IPR008979">
    <property type="entry name" value="Galactose-bd-like_sf"/>
</dbReference>